<proteinExistence type="predicted"/>
<dbReference type="AlphaFoldDB" id="A0A9Q1HUB7"/>
<evidence type="ECO:0000313" key="2">
    <source>
        <dbReference type="EMBL" id="KAJ8261545.1"/>
    </source>
</evidence>
<feature type="compositionally biased region" description="Low complexity" evidence="1">
    <location>
        <begin position="61"/>
        <end position="72"/>
    </location>
</feature>
<gene>
    <name evidence="2" type="ORF">COCON_G00172680</name>
</gene>
<evidence type="ECO:0000313" key="3">
    <source>
        <dbReference type="Proteomes" id="UP001152803"/>
    </source>
</evidence>
<name>A0A9Q1HUB7_CONCO</name>
<reference evidence="2" key="1">
    <citation type="journal article" date="2023" name="Science">
        <title>Genome structures resolve the early diversification of teleost fishes.</title>
        <authorList>
            <person name="Parey E."/>
            <person name="Louis A."/>
            <person name="Montfort J."/>
            <person name="Bouchez O."/>
            <person name="Roques C."/>
            <person name="Iampietro C."/>
            <person name="Lluch J."/>
            <person name="Castinel A."/>
            <person name="Donnadieu C."/>
            <person name="Desvignes T."/>
            <person name="Floi Bucao C."/>
            <person name="Jouanno E."/>
            <person name="Wen M."/>
            <person name="Mejri S."/>
            <person name="Dirks R."/>
            <person name="Jansen H."/>
            <person name="Henkel C."/>
            <person name="Chen W.J."/>
            <person name="Zahm M."/>
            <person name="Cabau C."/>
            <person name="Klopp C."/>
            <person name="Thompson A.W."/>
            <person name="Robinson-Rechavi M."/>
            <person name="Braasch I."/>
            <person name="Lecointre G."/>
            <person name="Bobe J."/>
            <person name="Postlethwait J.H."/>
            <person name="Berthelot C."/>
            <person name="Roest Crollius H."/>
            <person name="Guiguen Y."/>
        </authorList>
    </citation>
    <scope>NUCLEOTIDE SEQUENCE</scope>
    <source>
        <strain evidence="2">Concon-B</strain>
    </source>
</reference>
<feature type="region of interest" description="Disordered" evidence="1">
    <location>
        <begin position="27"/>
        <end position="177"/>
    </location>
</feature>
<dbReference type="Proteomes" id="UP001152803">
    <property type="component" value="Unassembled WGS sequence"/>
</dbReference>
<evidence type="ECO:0000256" key="1">
    <source>
        <dbReference type="SAM" id="MobiDB-lite"/>
    </source>
</evidence>
<organism evidence="2 3">
    <name type="scientific">Conger conger</name>
    <name type="common">Conger eel</name>
    <name type="synonym">Muraena conger</name>
    <dbReference type="NCBI Taxonomy" id="82655"/>
    <lineage>
        <taxon>Eukaryota</taxon>
        <taxon>Metazoa</taxon>
        <taxon>Chordata</taxon>
        <taxon>Craniata</taxon>
        <taxon>Vertebrata</taxon>
        <taxon>Euteleostomi</taxon>
        <taxon>Actinopterygii</taxon>
        <taxon>Neopterygii</taxon>
        <taxon>Teleostei</taxon>
        <taxon>Anguilliformes</taxon>
        <taxon>Congridae</taxon>
        <taxon>Conger</taxon>
    </lineage>
</organism>
<feature type="compositionally biased region" description="Low complexity" evidence="1">
    <location>
        <begin position="99"/>
        <end position="118"/>
    </location>
</feature>
<accession>A0A9Q1HUB7</accession>
<feature type="compositionally biased region" description="Polar residues" evidence="1">
    <location>
        <begin position="73"/>
        <end position="82"/>
    </location>
</feature>
<protein>
    <submittedName>
        <fullName evidence="2">Uncharacterized protein</fullName>
    </submittedName>
</protein>
<sequence length="237" mass="24875">MLCRVGGAWRRQAVTEAANAVLRRYGRRGWPPSHAPKPAHKPWRRGLQAGGAGPGPVVTDSGSSPEELSLLSRTFTVSSDPPSSRCAFPSPHPLPAPLLLPSRSSPQNRLSPRPAYLPHAPPPCPRGRLSLSLAPPSGRGAPVSLRPPAVSSVCAGGPSRDSRRSGRSRPHAPRWMSSLRSCTSAMCASPNLAGLSRASPPRSPVPWLLSPCPLSPLGFASGAGRQSPTPPSYRSCP</sequence>
<keyword evidence="3" id="KW-1185">Reference proteome</keyword>
<comment type="caution">
    <text evidence="2">The sequence shown here is derived from an EMBL/GenBank/DDBJ whole genome shotgun (WGS) entry which is preliminary data.</text>
</comment>
<dbReference type="EMBL" id="JAFJMO010000012">
    <property type="protein sequence ID" value="KAJ8261545.1"/>
    <property type="molecule type" value="Genomic_DNA"/>
</dbReference>